<dbReference type="Proteomes" id="UP000316079">
    <property type="component" value="Unassembled WGS sequence"/>
</dbReference>
<protein>
    <recommendedName>
        <fullName evidence="1">PABC domain-containing protein</fullName>
    </recommendedName>
</protein>
<keyword evidence="3" id="KW-1185">Reference proteome</keyword>
<dbReference type="EMBL" id="SRMA01025411">
    <property type="protein sequence ID" value="TRY95056.1"/>
    <property type="molecule type" value="Genomic_DNA"/>
</dbReference>
<accession>A0A553QZ17</accession>
<dbReference type="PROSITE" id="PS51309">
    <property type="entry name" value="PABC"/>
    <property type="match status" value="2"/>
</dbReference>
<gene>
    <name evidence="2" type="ORF">DNTS_004689</name>
</gene>
<dbReference type="GO" id="GO:0090263">
    <property type="term" value="P:positive regulation of canonical Wnt signaling pathway"/>
    <property type="evidence" value="ECO:0007669"/>
    <property type="project" value="TreeGrafter"/>
</dbReference>
<dbReference type="SMART" id="SM00517">
    <property type="entry name" value="PolyA"/>
    <property type="match status" value="2"/>
</dbReference>
<reference evidence="2 3" key="1">
    <citation type="journal article" date="2019" name="Sci. Data">
        <title>Hybrid genome assembly and annotation of Danionella translucida.</title>
        <authorList>
            <person name="Kadobianskyi M."/>
            <person name="Schulze L."/>
            <person name="Schuelke M."/>
            <person name="Judkewitz B."/>
        </authorList>
    </citation>
    <scope>NUCLEOTIDE SEQUENCE [LARGE SCALE GENOMIC DNA]</scope>
    <source>
        <strain evidence="2 3">Bolton</strain>
    </source>
</reference>
<organism evidence="2 3">
    <name type="scientific">Danionella cerebrum</name>
    <dbReference type="NCBI Taxonomy" id="2873325"/>
    <lineage>
        <taxon>Eukaryota</taxon>
        <taxon>Metazoa</taxon>
        <taxon>Chordata</taxon>
        <taxon>Craniata</taxon>
        <taxon>Vertebrata</taxon>
        <taxon>Euteleostomi</taxon>
        <taxon>Actinopterygii</taxon>
        <taxon>Neopterygii</taxon>
        <taxon>Teleostei</taxon>
        <taxon>Ostariophysi</taxon>
        <taxon>Cypriniformes</taxon>
        <taxon>Danionidae</taxon>
        <taxon>Danioninae</taxon>
        <taxon>Danionella</taxon>
    </lineage>
</organism>
<dbReference type="AlphaFoldDB" id="A0A553QZ17"/>
<dbReference type="GO" id="GO:0003723">
    <property type="term" value="F:RNA binding"/>
    <property type="evidence" value="ECO:0007669"/>
    <property type="project" value="InterPro"/>
</dbReference>
<dbReference type="InterPro" id="IPR002004">
    <property type="entry name" value="PABP_HYD_C"/>
</dbReference>
<dbReference type="PANTHER" id="PTHR46276">
    <property type="entry name" value="E3 UBIQUITIN-PROTEIN LIGASE UBR5"/>
    <property type="match status" value="1"/>
</dbReference>
<dbReference type="GO" id="GO:0034450">
    <property type="term" value="F:ubiquitin-ubiquitin ligase activity"/>
    <property type="evidence" value="ECO:0007669"/>
    <property type="project" value="TreeGrafter"/>
</dbReference>
<dbReference type="PANTHER" id="PTHR46276:SF1">
    <property type="entry name" value="E3 UBIQUITIN-PROTEIN LIGASE UBR5"/>
    <property type="match status" value="1"/>
</dbReference>
<evidence type="ECO:0000259" key="1">
    <source>
        <dbReference type="PROSITE" id="PS51309"/>
    </source>
</evidence>
<dbReference type="Gene3D" id="1.10.1900.10">
    <property type="entry name" value="c-terminal domain of poly(a) binding protein"/>
    <property type="match status" value="3"/>
</dbReference>
<dbReference type="GO" id="GO:0005737">
    <property type="term" value="C:cytoplasm"/>
    <property type="evidence" value="ECO:0007669"/>
    <property type="project" value="TreeGrafter"/>
</dbReference>
<proteinExistence type="predicted"/>
<dbReference type="SUPFAM" id="SSF63570">
    <property type="entry name" value="PABC (PABP) domain"/>
    <property type="match status" value="3"/>
</dbReference>
<name>A0A553QZ17_9TELE</name>
<evidence type="ECO:0000313" key="3">
    <source>
        <dbReference type="Proteomes" id="UP000316079"/>
    </source>
</evidence>
<sequence>MENDAELEALGEKLYDLIHPKYAEVTPKLTGMLLELPASLLFQMLTDESLLNQALERALAALTASEHRDATSQTDDVISSSSDSLGMLLEQKKEAVLQLLSDHSLLEERVQIAWKTLQEQREEATDVSDTSDREEDSVGETLYKRVHELEPAHCADITGMLLEMDSGSLQQILSDQHLLEAAVQRAKSALV</sequence>
<dbReference type="OrthoDB" id="19742at2759"/>
<feature type="domain" description="PABC" evidence="1">
    <location>
        <begin position="1"/>
        <end position="67"/>
    </location>
</feature>
<dbReference type="GO" id="GO:0005634">
    <property type="term" value="C:nucleus"/>
    <property type="evidence" value="ECO:0007669"/>
    <property type="project" value="TreeGrafter"/>
</dbReference>
<dbReference type="STRING" id="623744.A0A553QZ17"/>
<comment type="caution">
    <text evidence="2">The sequence shown here is derived from an EMBL/GenBank/DDBJ whole genome shotgun (WGS) entry which is preliminary data.</text>
</comment>
<dbReference type="Pfam" id="PF00658">
    <property type="entry name" value="MLLE"/>
    <property type="match status" value="2"/>
</dbReference>
<dbReference type="InterPro" id="IPR036053">
    <property type="entry name" value="PABP-dom"/>
</dbReference>
<feature type="domain" description="PABC" evidence="1">
    <location>
        <begin position="118"/>
        <end position="191"/>
    </location>
</feature>
<evidence type="ECO:0000313" key="2">
    <source>
        <dbReference type="EMBL" id="TRY95056.1"/>
    </source>
</evidence>
<dbReference type="GO" id="GO:0000209">
    <property type="term" value="P:protein polyubiquitination"/>
    <property type="evidence" value="ECO:0007669"/>
    <property type="project" value="TreeGrafter"/>
</dbReference>